<evidence type="ECO:0000313" key="9">
    <source>
        <dbReference type="EMBL" id="ACO10492.1"/>
    </source>
</evidence>
<dbReference type="Pfam" id="PF00397">
    <property type="entry name" value="WW"/>
    <property type="match status" value="1"/>
</dbReference>
<dbReference type="GO" id="GO:0008270">
    <property type="term" value="F:zinc ion binding"/>
    <property type="evidence" value="ECO:0007669"/>
    <property type="project" value="UniProtKB-KW"/>
</dbReference>
<evidence type="ECO:0000259" key="7">
    <source>
        <dbReference type="PROSITE" id="PS50020"/>
    </source>
</evidence>
<protein>
    <submittedName>
        <fullName evidence="9">WW domain-binding protein 4</fullName>
    </submittedName>
</protein>
<reference evidence="9" key="1">
    <citation type="submission" date="2009-03" db="EMBL/GenBank/DDBJ databases">
        <title>Caligus rogercresseyi ESTs and full-length cDNAs.</title>
        <authorList>
            <person name="Yasuike M."/>
            <person name="von Schalburg K."/>
            <person name="Cooper G."/>
            <person name="Leong J."/>
            <person name="Jones S.R.M."/>
            <person name="Koop B.F."/>
        </authorList>
    </citation>
    <scope>NUCLEOTIDE SEQUENCE</scope>
    <source>
        <tissue evidence="9">Whole tissue</tissue>
    </source>
</reference>
<feature type="region of interest" description="Disordered" evidence="6">
    <location>
        <begin position="253"/>
        <end position="328"/>
    </location>
</feature>
<sequence length="328" mass="37287">MTEYWKSQAKKFCQYCKVWITDNKASVGFHEGGKKHQLAVQNRLKEICRKGIEDSRNSRSEAAMLQQMEENALNSYRTQDLTSNADITASIFNKRRSEMRENRRPAEGINDEMSKAEMAQALSEESPSIGPSLPKSLQCVEAPKSGTKWHKSEATKGGLKLWYEAQSDEGRTYYWHVESNESRWDPPPEGYLSIAEQHDINRKSEAKTLHRNASIMASQSIHGRGEEIRAAAAETGQEPIYDPYGGWQTVTPKPAASSSKIDYEAPVAKTPVTSSVTLHSERDRYNFKEKTVSSQSTEEVSKPKISFRKRKVDPDDKKRHIRQRESND</sequence>
<keyword evidence="4" id="KW-0862">Zinc</keyword>
<proteinExistence type="evidence at transcript level"/>
<dbReference type="GO" id="GO:0000398">
    <property type="term" value="P:mRNA splicing, via spliceosome"/>
    <property type="evidence" value="ECO:0007669"/>
    <property type="project" value="InterPro"/>
</dbReference>
<evidence type="ECO:0000259" key="8">
    <source>
        <dbReference type="PROSITE" id="PS50171"/>
    </source>
</evidence>
<feature type="compositionally biased region" description="Basic and acidic residues" evidence="6">
    <location>
        <begin position="279"/>
        <end position="291"/>
    </location>
</feature>
<dbReference type="Gene3D" id="2.20.70.10">
    <property type="match status" value="1"/>
</dbReference>
<keyword evidence="3" id="KW-0863">Zinc-finger</keyword>
<dbReference type="PANTHER" id="PTHR13173">
    <property type="entry name" value="WW DOMAIN BINDING PROTEIN 4"/>
    <property type="match status" value="1"/>
</dbReference>
<dbReference type="InterPro" id="IPR036020">
    <property type="entry name" value="WW_dom_sf"/>
</dbReference>
<dbReference type="SMART" id="SM00456">
    <property type="entry name" value="WW"/>
    <property type="match status" value="1"/>
</dbReference>
<dbReference type="Gene3D" id="3.30.160.60">
    <property type="entry name" value="Classic Zinc Finger"/>
    <property type="match status" value="1"/>
</dbReference>
<evidence type="ECO:0000256" key="3">
    <source>
        <dbReference type="ARBA" id="ARBA00022771"/>
    </source>
</evidence>
<dbReference type="PROSITE" id="PS01159">
    <property type="entry name" value="WW_DOMAIN_1"/>
    <property type="match status" value="1"/>
</dbReference>
<evidence type="ECO:0000256" key="1">
    <source>
        <dbReference type="ARBA" id="ARBA00004123"/>
    </source>
</evidence>
<evidence type="ECO:0000256" key="6">
    <source>
        <dbReference type="SAM" id="MobiDB-lite"/>
    </source>
</evidence>
<dbReference type="SMART" id="SM00451">
    <property type="entry name" value="ZnF_U1"/>
    <property type="match status" value="1"/>
</dbReference>
<dbReference type="GO" id="GO:0071011">
    <property type="term" value="C:precatalytic spliceosome"/>
    <property type="evidence" value="ECO:0007669"/>
    <property type="project" value="TreeGrafter"/>
</dbReference>
<evidence type="ECO:0000256" key="5">
    <source>
        <dbReference type="ARBA" id="ARBA00023242"/>
    </source>
</evidence>
<keyword evidence="2" id="KW-0479">Metal-binding</keyword>
<dbReference type="SUPFAM" id="SSF51045">
    <property type="entry name" value="WW domain"/>
    <property type="match status" value="1"/>
</dbReference>
<dbReference type="PROSITE" id="PS50020">
    <property type="entry name" value="WW_DOMAIN_2"/>
    <property type="match status" value="1"/>
</dbReference>
<dbReference type="InterPro" id="IPR013085">
    <property type="entry name" value="U1-CZ_Znf_C2H2"/>
</dbReference>
<dbReference type="InterPro" id="IPR001202">
    <property type="entry name" value="WW_dom"/>
</dbReference>
<dbReference type="PANTHER" id="PTHR13173:SF10">
    <property type="entry name" value="WW DOMAIN-BINDING PROTEIN 4"/>
    <property type="match status" value="1"/>
</dbReference>
<dbReference type="PROSITE" id="PS50171">
    <property type="entry name" value="ZF_MATRIN"/>
    <property type="match status" value="1"/>
</dbReference>
<keyword evidence="5" id="KW-0539">Nucleus</keyword>
<name>C1BN89_CALRO</name>
<dbReference type="InterPro" id="IPR003604">
    <property type="entry name" value="Matrin/U1-like-C_Znf_C2H2"/>
</dbReference>
<comment type="subcellular location">
    <subcellularLocation>
        <location evidence="1">Nucleus</location>
    </subcellularLocation>
</comment>
<dbReference type="InterPro" id="IPR040023">
    <property type="entry name" value="WBP4"/>
</dbReference>
<evidence type="ECO:0000256" key="2">
    <source>
        <dbReference type="ARBA" id="ARBA00022723"/>
    </source>
</evidence>
<feature type="domain" description="WW" evidence="7">
    <location>
        <begin position="162"/>
        <end position="189"/>
    </location>
</feature>
<dbReference type="AlphaFoldDB" id="C1BN89"/>
<dbReference type="InterPro" id="IPR000690">
    <property type="entry name" value="Matrin/U1-C_Znf_C2H2"/>
</dbReference>
<feature type="domain" description="Matrin-type" evidence="8">
    <location>
        <begin position="11"/>
        <end position="42"/>
    </location>
</feature>
<organism evidence="9">
    <name type="scientific">Caligus rogercresseyi</name>
    <name type="common">Sea louse</name>
    <dbReference type="NCBI Taxonomy" id="217165"/>
    <lineage>
        <taxon>Eukaryota</taxon>
        <taxon>Metazoa</taxon>
        <taxon>Ecdysozoa</taxon>
        <taxon>Arthropoda</taxon>
        <taxon>Crustacea</taxon>
        <taxon>Multicrustacea</taxon>
        <taxon>Hexanauplia</taxon>
        <taxon>Copepoda</taxon>
        <taxon>Siphonostomatoida</taxon>
        <taxon>Caligidae</taxon>
        <taxon>Caligus</taxon>
    </lineage>
</organism>
<feature type="compositionally biased region" description="Basic and acidic residues" evidence="6">
    <location>
        <begin position="312"/>
        <end position="328"/>
    </location>
</feature>
<gene>
    <name evidence="9" type="primary">WBP4</name>
</gene>
<dbReference type="GO" id="GO:0003723">
    <property type="term" value="F:RNA binding"/>
    <property type="evidence" value="ECO:0007669"/>
    <property type="project" value="TreeGrafter"/>
</dbReference>
<dbReference type="EMBL" id="BT076068">
    <property type="protein sequence ID" value="ACO10492.1"/>
    <property type="molecule type" value="mRNA"/>
</dbReference>
<accession>C1BN89</accession>
<dbReference type="CDD" id="cd00201">
    <property type="entry name" value="WW"/>
    <property type="match status" value="1"/>
</dbReference>
<dbReference type="Pfam" id="PF06220">
    <property type="entry name" value="zf-U1"/>
    <property type="match status" value="1"/>
</dbReference>
<evidence type="ECO:0000256" key="4">
    <source>
        <dbReference type="ARBA" id="ARBA00022833"/>
    </source>
</evidence>